<dbReference type="InterPro" id="IPR036025">
    <property type="entry name" value="RtcB-like_sf"/>
</dbReference>
<sequence>MPATRVTVASNSNQSQKTPLLIPDSASFDPTSSPSCYSLVIRTAQSKLRLKKAQRVFIPGGRELTEQEDWEQSLKDDVILLVSIGEEYVGSRKKDVRCSGERGGQHAHGDANPECSIEILAANAFVDSLSITQVETTARTLPGMVHAVAQPDLHPGTKFPIGAVFVSQGWIHPPLIGGDIGCGMAWFKTRLTRSQVEGDKGRKIAEKLRGLEGIWRTQEARETWLENDEGTANYSAGEEWDAALGTIGAGNHFAELQVVEEFIMSKSTSATEASQHALYEGEVVLLVHSGSRGYGGHILKQYVKDGRESIREDDPMAKSYLEVHDRACNWASRNRDLIALRFLACLEPGETDWILGTNDSRPDSQDLASDIRAARSAIQARKVVDIYHNNVEVTTWPPPLKLDEKNDDVSSNLKVYIHRKGAAPTHNPLTNTPVSILPLPGSRATPTLILHPTFSATNAHGTTNALSLAHGAGRALSRAKAATYVAEKYAGKTDDLLRGDFVKVDKRGNKQFGGGDAAGRDVSGGCWVVCEEKQLVWEEAPEAYKDVWDVGEDLVEKGCAERWGWCRGRVSYKVRKE</sequence>
<feature type="binding site" evidence="9">
    <location>
        <begin position="251"/>
        <end position="255"/>
    </location>
    <ligand>
        <name>GMP</name>
        <dbReference type="ChEBI" id="CHEBI:58115"/>
    </ligand>
</feature>
<keyword evidence="4 9" id="KW-0547">Nucleotide-binding</keyword>
<dbReference type="Gene3D" id="3.90.1860.10">
    <property type="entry name" value="tRNA-splicing ligase RtcB"/>
    <property type="match status" value="1"/>
</dbReference>
<keyword evidence="6 10" id="KW-0464">Manganese</keyword>
<evidence type="ECO:0000256" key="5">
    <source>
        <dbReference type="ARBA" id="ARBA00023134"/>
    </source>
</evidence>
<evidence type="ECO:0000256" key="9">
    <source>
        <dbReference type="PIRSR" id="PIRSR601233-2"/>
    </source>
</evidence>
<protein>
    <recommendedName>
        <fullName evidence="1">3'-phosphate/5'-hydroxy nucleic acid ligase</fullName>
        <ecNumber evidence="1">6.5.1.8</ecNumber>
    </recommendedName>
</protein>
<feature type="binding site" evidence="10">
    <location>
        <position position="179"/>
    </location>
    <ligand>
        <name>Mn(2+)</name>
        <dbReference type="ChEBI" id="CHEBI:29035"/>
        <label>1</label>
    </ligand>
</feature>
<dbReference type="GO" id="GO:0006396">
    <property type="term" value="P:RNA processing"/>
    <property type="evidence" value="ECO:0007669"/>
    <property type="project" value="InterPro"/>
</dbReference>
<evidence type="ECO:0000256" key="7">
    <source>
        <dbReference type="ARBA" id="ARBA00047746"/>
    </source>
</evidence>
<comment type="catalytic activity">
    <reaction evidence="7">
        <text>a 3'-end 3'-phospho-ribonucleotide-RNA + a 5'-end dephospho-ribonucleoside-RNA + GTP = a ribonucleotidyl-ribonucleotide-RNA + GMP + diphosphate</text>
        <dbReference type="Rhea" id="RHEA:68076"/>
        <dbReference type="Rhea" id="RHEA-COMP:10463"/>
        <dbReference type="Rhea" id="RHEA-COMP:13936"/>
        <dbReference type="Rhea" id="RHEA-COMP:17355"/>
        <dbReference type="ChEBI" id="CHEBI:33019"/>
        <dbReference type="ChEBI" id="CHEBI:37565"/>
        <dbReference type="ChEBI" id="CHEBI:58115"/>
        <dbReference type="ChEBI" id="CHEBI:83062"/>
        <dbReference type="ChEBI" id="CHEBI:138284"/>
        <dbReference type="ChEBI" id="CHEBI:173118"/>
        <dbReference type="EC" id="6.5.1.8"/>
    </reaction>
</comment>
<gene>
    <name evidence="12" type="ORF">IMSHALPRED_009576</name>
</gene>
<feature type="binding site" evidence="10">
    <location>
        <position position="288"/>
    </location>
    <ligand>
        <name>Mn(2+)</name>
        <dbReference type="ChEBI" id="CHEBI:29035"/>
        <label>2</label>
    </ligand>
</feature>
<evidence type="ECO:0000313" key="12">
    <source>
        <dbReference type="EMBL" id="CAF9934059.1"/>
    </source>
</evidence>
<dbReference type="EC" id="6.5.1.8" evidence="1"/>
<feature type="compositionally biased region" description="Polar residues" evidence="11">
    <location>
        <begin position="7"/>
        <end position="18"/>
    </location>
</feature>
<dbReference type="PANTHER" id="PTHR11118">
    <property type="entry name" value="RNA-SPLICING LIGASE RTCB HOMOLOG"/>
    <property type="match status" value="1"/>
</dbReference>
<name>A0A8H3IZ16_9LECA</name>
<evidence type="ECO:0000256" key="2">
    <source>
        <dbReference type="ARBA" id="ARBA00022598"/>
    </source>
</evidence>
<feature type="active site" description="GMP-histidine intermediate" evidence="8">
    <location>
        <position position="470"/>
    </location>
</feature>
<dbReference type="EMBL" id="CAJPDT010000074">
    <property type="protein sequence ID" value="CAF9934059.1"/>
    <property type="molecule type" value="Genomic_DNA"/>
</dbReference>
<dbReference type="OrthoDB" id="10249697at2759"/>
<keyword evidence="5 9" id="KW-0342">GTP-binding</keyword>
<keyword evidence="13" id="KW-1185">Reference proteome</keyword>
<evidence type="ECO:0000256" key="6">
    <source>
        <dbReference type="ARBA" id="ARBA00023211"/>
    </source>
</evidence>
<feature type="binding site" evidence="9">
    <location>
        <begin position="470"/>
        <end position="473"/>
    </location>
    <ligand>
        <name>GMP</name>
        <dbReference type="ChEBI" id="CHEBI:58115"/>
    </ligand>
</feature>
<feature type="binding site" evidence="10">
    <location>
        <position position="388"/>
    </location>
    <ligand>
        <name>Mn(2+)</name>
        <dbReference type="ChEBI" id="CHEBI:29035"/>
        <label>2</label>
    </ligand>
</feature>
<comment type="caution">
    <text evidence="12">The sequence shown here is derived from an EMBL/GenBank/DDBJ whole genome shotgun (WGS) entry which is preliminary data.</text>
</comment>
<evidence type="ECO:0000256" key="1">
    <source>
        <dbReference type="ARBA" id="ARBA00012726"/>
    </source>
</evidence>
<dbReference type="GO" id="GO:0003972">
    <property type="term" value="F:RNA ligase (ATP) activity"/>
    <property type="evidence" value="ECO:0007669"/>
    <property type="project" value="TreeGrafter"/>
</dbReference>
<keyword evidence="3 10" id="KW-0479">Metal-binding</keyword>
<dbReference type="AlphaFoldDB" id="A0A8H3IZ16"/>
<feature type="binding site" evidence="9">
    <location>
        <begin position="388"/>
        <end position="389"/>
    </location>
    <ligand>
        <name>GMP</name>
        <dbReference type="ChEBI" id="CHEBI:58115"/>
    </ligand>
</feature>
<evidence type="ECO:0000313" key="13">
    <source>
        <dbReference type="Proteomes" id="UP000664534"/>
    </source>
</evidence>
<proteinExistence type="predicted"/>
<dbReference type="Pfam" id="PF01139">
    <property type="entry name" value="RtcB"/>
    <property type="match status" value="3"/>
</dbReference>
<evidence type="ECO:0000256" key="4">
    <source>
        <dbReference type="ARBA" id="ARBA00022741"/>
    </source>
</evidence>
<evidence type="ECO:0000256" key="10">
    <source>
        <dbReference type="PIRSR" id="PIRSR601233-3"/>
    </source>
</evidence>
<accession>A0A8H3IZ16</accession>
<reference evidence="12" key="1">
    <citation type="submission" date="2021-03" db="EMBL/GenBank/DDBJ databases">
        <authorList>
            <person name="Tagirdzhanova G."/>
        </authorList>
    </citation>
    <scope>NUCLEOTIDE SEQUENCE</scope>
</reference>
<dbReference type="SUPFAM" id="SSF103365">
    <property type="entry name" value="Hypothetical protein PH1602"/>
    <property type="match status" value="1"/>
</dbReference>
<feature type="region of interest" description="Disordered" evidence="11">
    <location>
        <begin position="1"/>
        <end position="33"/>
    </location>
</feature>
<evidence type="ECO:0000256" key="8">
    <source>
        <dbReference type="PIRSR" id="PIRSR601233-1"/>
    </source>
</evidence>
<dbReference type="GO" id="GO:0005525">
    <property type="term" value="F:GTP binding"/>
    <property type="evidence" value="ECO:0007669"/>
    <property type="project" value="UniProtKB-KW"/>
</dbReference>
<organism evidence="12 13">
    <name type="scientific">Imshaugia aleurites</name>
    <dbReference type="NCBI Taxonomy" id="172621"/>
    <lineage>
        <taxon>Eukaryota</taxon>
        <taxon>Fungi</taxon>
        <taxon>Dikarya</taxon>
        <taxon>Ascomycota</taxon>
        <taxon>Pezizomycotina</taxon>
        <taxon>Lecanoromycetes</taxon>
        <taxon>OSLEUM clade</taxon>
        <taxon>Lecanoromycetidae</taxon>
        <taxon>Lecanorales</taxon>
        <taxon>Lecanorineae</taxon>
        <taxon>Parmeliaceae</taxon>
        <taxon>Imshaugia</taxon>
    </lineage>
</organism>
<dbReference type="Proteomes" id="UP000664534">
    <property type="component" value="Unassembled WGS sequence"/>
</dbReference>
<evidence type="ECO:0000256" key="11">
    <source>
        <dbReference type="SAM" id="MobiDB-lite"/>
    </source>
</evidence>
<comment type="cofactor">
    <cofactor evidence="10">
        <name>Mn(2+)</name>
        <dbReference type="ChEBI" id="CHEBI:29035"/>
    </cofactor>
    <text evidence="10">Binds 2 manganese ions per subunit.</text>
</comment>
<dbReference type="GO" id="GO:0046872">
    <property type="term" value="F:metal ion binding"/>
    <property type="evidence" value="ECO:0007669"/>
    <property type="project" value="UniProtKB-KW"/>
</dbReference>
<evidence type="ECO:0000256" key="3">
    <source>
        <dbReference type="ARBA" id="ARBA00022723"/>
    </source>
</evidence>
<feature type="binding site" evidence="10">
    <location>
        <position position="252"/>
    </location>
    <ligand>
        <name>Mn(2+)</name>
        <dbReference type="ChEBI" id="CHEBI:29035"/>
        <label>1</label>
    </ligand>
</feature>
<dbReference type="PANTHER" id="PTHR11118:SF1">
    <property type="entry name" value="RNA-SPLICING LIGASE RTCB HOMOLOG"/>
    <property type="match status" value="1"/>
</dbReference>
<dbReference type="GO" id="GO:0170057">
    <property type="term" value="F:RNA ligase (GTP) activity"/>
    <property type="evidence" value="ECO:0007669"/>
    <property type="project" value="UniProtKB-EC"/>
</dbReference>
<keyword evidence="2" id="KW-0436">Ligase</keyword>
<dbReference type="InterPro" id="IPR001233">
    <property type="entry name" value="RtcB"/>
</dbReference>